<evidence type="ECO:0000256" key="1">
    <source>
        <dbReference type="SAM" id="MobiDB-lite"/>
    </source>
</evidence>
<feature type="compositionally biased region" description="Polar residues" evidence="1">
    <location>
        <begin position="148"/>
        <end position="168"/>
    </location>
</feature>
<keyword evidence="3" id="KW-1185">Reference proteome</keyword>
<evidence type="ECO:0000313" key="2">
    <source>
        <dbReference type="EMBL" id="RPB12278.1"/>
    </source>
</evidence>
<evidence type="ECO:0000313" key="3">
    <source>
        <dbReference type="Proteomes" id="UP000277580"/>
    </source>
</evidence>
<dbReference type="EMBL" id="ML119129">
    <property type="protein sequence ID" value="RPB12278.1"/>
    <property type="molecule type" value="Genomic_DNA"/>
</dbReference>
<dbReference type="InParanoid" id="A0A3N4KRZ4"/>
<organism evidence="2 3">
    <name type="scientific">Morchella conica CCBAS932</name>
    <dbReference type="NCBI Taxonomy" id="1392247"/>
    <lineage>
        <taxon>Eukaryota</taxon>
        <taxon>Fungi</taxon>
        <taxon>Dikarya</taxon>
        <taxon>Ascomycota</taxon>
        <taxon>Pezizomycotina</taxon>
        <taxon>Pezizomycetes</taxon>
        <taxon>Pezizales</taxon>
        <taxon>Morchellaceae</taxon>
        <taxon>Morchella</taxon>
    </lineage>
</organism>
<name>A0A3N4KRZ4_9PEZI</name>
<dbReference type="AlphaFoldDB" id="A0A3N4KRZ4"/>
<protein>
    <submittedName>
        <fullName evidence="2">Uncharacterized protein</fullName>
    </submittedName>
</protein>
<dbReference type="OrthoDB" id="294702at2759"/>
<dbReference type="STRING" id="1392247.A0A3N4KRZ4"/>
<dbReference type="Proteomes" id="UP000277580">
    <property type="component" value="Unassembled WGS sequence"/>
</dbReference>
<gene>
    <name evidence="2" type="ORF">P167DRAFT_574308</name>
</gene>
<accession>A0A3N4KRZ4</accession>
<proteinExistence type="predicted"/>
<reference evidence="2 3" key="1">
    <citation type="journal article" date="2018" name="Nat. Ecol. Evol.">
        <title>Pezizomycetes genomes reveal the molecular basis of ectomycorrhizal truffle lifestyle.</title>
        <authorList>
            <person name="Murat C."/>
            <person name="Payen T."/>
            <person name="Noel B."/>
            <person name="Kuo A."/>
            <person name="Morin E."/>
            <person name="Chen J."/>
            <person name="Kohler A."/>
            <person name="Krizsan K."/>
            <person name="Balestrini R."/>
            <person name="Da Silva C."/>
            <person name="Montanini B."/>
            <person name="Hainaut M."/>
            <person name="Levati E."/>
            <person name="Barry K.W."/>
            <person name="Belfiori B."/>
            <person name="Cichocki N."/>
            <person name="Clum A."/>
            <person name="Dockter R.B."/>
            <person name="Fauchery L."/>
            <person name="Guy J."/>
            <person name="Iotti M."/>
            <person name="Le Tacon F."/>
            <person name="Lindquist E.A."/>
            <person name="Lipzen A."/>
            <person name="Malagnac F."/>
            <person name="Mello A."/>
            <person name="Molinier V."/>
            <person name="Miyauchi S."/>
            <person name="Poulain J."/>
            <person name="Riccioni C."/>
            <person name="Rubini A."/>
            <person name="Sitrit Y."/>
            <person name="Splivallo R."/>
            <person name="Traeger S."/>
            <person name="Wang M."/>
            <person name="Zifcakova L."/>
            <person name="Wipf D."/>
            <person name="Zambonelli A."/>
            <person name="Paolocci F."/>
            <person name="Nowrousian M."/>
            <person name="Ottonello S."/>
            <person name="Baldrian P."/>
            <person name="Spatafora J.W."/>
            <person name="Henrissat B."/>
            <person name="Nagy L.G."/>
            <person name="Aury J.M."/>
            <person name="Wincker P."/>
            <person name="Grigoriev I.V."/>
            <person name="Bonfante P."/>
            <person name="Martin F.M."/>
        </authorList>
    </citation>
    <scope>NUCLEOTIDE SEQUENCE [LARGE SCALE GENOMIC DNA]</scope>
    <source>
        <strain evidence="2 3">CCBAS932</strain>
    </source>
</reference>
<sequence>MRQVREEFQQLIDEGFIDELMQEESRRGESVISEANLPTPPGDLAVVMWVERAAKEVAFWDKSHNGFAKGGFIGELRLYNRLVDRLPDLQAKVKPPSGGYHNHQTITKTLVRMVSQGYIEELEAEGKLRQNQSQQVGMFDQESVGASDESNSSTRATRGTHIGQSSFSMREDADHYPALNDTREIAPGKDTTGTCFRNIFRSVHSKSRSDFTDTPKASDDTSVSCCATIATSCSEYSSRLREIDAESIVIPDLRALPPISIPASTQHAILYTLQYNLEIAFFEFVQKYYPGFLASNGLTHAQTVTLNVWTAIFLKACSKGEISLGTRDLRSITVVFEDLDELCEASIKRLILDGNRVAELTASAAYTVKYLGDRFRAGKVNEISLALVTACTEDIVNNFTRITNELQDTREKIAMGRKKLDMLEEKLKRRSDREMKELVERLEGSLRQELGALQILDRTIIN</sequence>
<feature type="region of interest" description="Disordered" evidence="1">
    <location>
        <begin position="139"/>
        <end position="171"/>
    </location>
</feature>